<name>A0AAP3GXF5_9LACO</name>
<sequence>MYTKKKQQQVEDVLLTQIVVTSEANNIFKYDGKIYSSQSYNSGLDPDMSDFAVTFYEIIYNKKIIRDGQIINTDFAGDTINTGIYKKGQRKKVKLKNRHCLANFWAIPYIHGRKREKPKRDYLDSYLTFVEEKILIQDDNFKEYHDFNEFKLAQFIPEGINSNTLVSQEISIKDRAQLLAKSEIGKTLWQYFNEHCLF</sequence>
<dbReference type="GeneID" id="97459039"/>
<dbReference type="RefSeq" id="WP_006586343.1">
    <property type="nucleotide sequence ID" value="NZ_CP160088.1"/>
</dbReference>
<evidence type="ECO:0000313" key="1">
    <source>
        <dbReference type="EMBL" id="MCZ3845244.1"/>
    </source>
</evidence>
<accession>A0AAP3GXF5</accession>
<gene>
    <name evidence="1" type="ORF">L2422_07015</name>
</gene>
<protein>
    <submittedName>
        <fullName evidence="1">Uncharacterized protein</fullName>
    </submittedName>
</protein>
<reference evidence="1" key="1">
    <citation type="submission" date="2022-01" db="EMBL/GenBank/DDBJ databases">
        <title>VMRC isolate genome collection.</title>
        <authorList>
            <person name="France M."/>
            <person name="Rutt L."/>
            <person name="Humphrys M."/>
            <person name="Ravel J."/>
        </authorList>
    </citation>
    <scope>NUCLEOTIDE SEQUENCE</scope>
    <source>
        <strain evidence="1">C0127B5</strain>
    </source>
</reference>
<dbReference type="AlphaFoldDB" id="A0AAP3GXF5"/>
<comment type="caution">
    <text evidence="1">The sequence shown here is derived from an EMBL/GenBank/DDBJ whole genome shotgun (WGS) entry which is preliminary data.</text>
</comment>
<dbReference type="Proteomes" id="UP001213015">
    <property type="component" value="Unassembled WGS sequence"/>
</dbReference>
<dbReference type="EMBL" id="JAKHLF010000013">
    <property type="protein sequence ID" value="MCZ3845244.1"/>
    <property type="molecule type" value="Genomic_DNA"/>
</dbReference>
<evidence type="ECO:0000313" key="2">
    <source>
        <dbReference type="Proteomes" id="UP001213015"/>
    </source>
</evidence>
<organism evidence="1 2">
    <name type="scientific">Lactobacillus mulieris</name>
    <dbReference type="NCBI Taxonomy" id="2508708"/>
    <lineage>
        <taxon>Bacteria</taxon>
        <taxon>Bacillati</taxon>
        <taxon>Bacillota</taxon>
        <taxon>Bacilli</taxon>
        <taxon>Lactobacillales</taxon>
        <taxon>Lactobacillaceae</taxon>
        <taxon>Lactobacillus</taxon>
    </lineage>
</organism>
<proteinExistence type="predicted"/>